<evidence type="ECO:0000313" key="3">
    <source>
        <dbReference type="Proteomes" id="UP000076630"/>
    </source>
</evidence>
<evidence type="ECO:0000256" key="1">
    <source>
        <dbReference type="SAM" id="Phobius"/>
    </source>
</evidence>
<evidence type="ECO:0000313" key="2">
    <source>
        <dbReference type="EMBL" id="KZE76626.1"/>
    </source>
</evidence>
<dbReference type="OrthoDB" id="3173919at2"/>
<name>A0A163WP63_9FLAO</name>
<protein>
    <recommendedName>
        <fullName evidence="4">SdpI/YhfL protein family protein</fullName>
    </recommendedName>
</protein>
<comment type="caution">
    <text evidence="2">The sequence shown here is derived from an EMBL/GenBank/DDBJ whole genome shotgun (WGS) entry which is preliminary data.</text>
</comment>
<keyword evidence="1" id="KW-0472">Membrane</keyword>
<feature type="transmembrane region" description="Helical" evidence="1">
    <location>
        <begin position="50"/>
        <end position="72"/>
    </location>
</feature>
<keyword evidence="3" id="KW-1185">Reference proteome</keyword>
<keyword evidence="1" id="KW-1133">Transmembrane helix</keyword>
<dbReference type="InterPro" id="IPR025962">
    <property type="entry name" value="SdpI/YhfL"/>
</dbReference>
<sequence>MIATHYLLFPVLFIILGLIAPHLKTINGIIGYRTYRAMKNQRNWDYAQKYSGRCFINVGLATLPFIAIDYFNLIESKLLTSIFFVGITLTFAFIIYKTEQGLKRLESQ</sequence>
<dbReference type="AlphaFoldDB" id="A0A163WP63"/>
<keyword evidence="1" id="KW-0812">Transmembrane</keyword>
<dbReference type="EMBL" id="LQNU01000076">
    <property type="protein sequence ID" value="KZE76626.1"/>
    <property type="molecule type" value="Genomic_DNA"/>
</dbReference>
<feature type="transmembrane region" description="Helical" evidence="1">
    <location>
        <begin position="6"/>
        <end position="30"/>
    </location>
</feature>
<feature type="transmembrane region" description="Helical" evidence="1">
    <location>
        <begin position="78"/>
        <end position="96"/>
    </location>
</feature>
<dbReference type="Pfam" id="PF13630">
    <property type="entry name" value="SdpI"/>
    <property type="match status" value="1"/>
</dbReference>
<evidence type="ECO:0008006" key="4">
    <source>
        <dbReference type="Google" id="ProtNLM"/>
    </source>
</evidence>
<accession>A0A163WP63</accession>
<proteinExistence type="predicted"/>
<reference evidence="2 3" key="1">
    <citation type="submission" date="2016-01" db="EMBL/GenBank/DDBJ databases">
        <title>Whole genome sequencing of Myroides marinus L41.</title>
        <authorList>
            <person name="Hong K.W."/>
        </authorList>
    </citation>
    <scope>NUCLEOTIDE SEQUENCE [LARGE SCALE GENOMIC DNA]</scope>
    <source>
        <strain evidence="2 3">L41</strain>
    </source>
</reference>
<gene>
    <name evidence="2" type="ORF">AV926_15760</name>
</gene>
<organism evidence="2 3">
    <name type="scientific">Myroides marinus</name>
    <dbReference type="NCBI Taxonomy" id="703342"/>
    <lineage>
        <taxon>Bacteria</taxon>
        <taxon>Pseudomonadati</taxon>
        <taxon>Bacteroidota</taxon>
        <taxon>Flavobacteriia</taxon>
        <taxon>Flavobacteriales</taxon>
        <taxon>Flavobacteriaceae</taxon>
        <taxon>Myroides</taxon>
    </lineage>
</organism>
<dbReference type="RefSeq" id="WP_038986038.1">
    <property type="nucleotide sequence ID" value="NZ_JWJO01000019.1"/>
</dbReference>
<dbReference type="Proteomes" id="UP000076630">
    <property type="component" value="Unassembled WGS sequence"/>
</dbReference>